<dbReference type="Proteomes" id="UP000639772">
    <property type="component" value="Chromosome 9"/>
</dbReference>
<dbReference type="OrthoDB" id="747670at2759"/>
<gene>
    <name evidence="6" type="ORF">HPP92_017378</name>
</gene>
<organism evidence="6 7">
    <name type="scientific">Vanilla planifolia</name>
    <name type="common">Vanilla</name>
    <dbReference type="NCBI Taxonomy" id="51239"/>
    <lineage>
        <taxon>Eukaryota</taxon>
        <taxon>Viridiplantae</taxon>
        <taxon>Streptophyta</taxon>
        <taxon>Embryophyta</taxon>
        <taxon>Tracheophyta</taxon>
        <taxon>Spermatophyta</taxon>
        <taxon>Magnoliopsida</taxon>
        <taxon>Liliopsida</taxon>
        <taxon>Asparagales</taxon>
        <taxon>Orchidaceae</taxon>
        <taxon>Vanilloideae</taxon>
        <taxon>Vanilleae</taxon>
        <taxon>Vanilla</taxon>
    </lineage>
</organism>
<evidence type="ECO:0000256" key="5">
    <source>
        <dbReference type="SAM" id="MobiDB-lite"/>
    </source>
</evidence>
<keyword evidence="3" id="KW-0804">Transcription</keyword>
<dbReference type="GO" id="GO:0003677">
    <property type="term" value="F:DNA binding"/>
    <property type="evidence" value="ECO:0007669"/>
    <property type="project" value="InterPro"/>
</dbReference>
<keyword evidence="2" id="KW-0240">DNA-directed RNA polymerase</keyword>
<evidence type="ECO:0008006" key="8">
    <source>
        <dbReference type="Google" id="ProtNLM"/>
    </source>
</evidence>
<dbReference type="PANTHER" id="PTHR13408:SF0">
    <property type="entry name" value="DNA-DIRECTED RNA POLYMERASE III SUBUNIT RPC4"/>
    <property type="match status" value="1"/>
</dbReference>
<protein>
    <recommendedName>
        <fullName evidence="8">DNA-directed RNA polymerase III subunit RPC4</fullName>
    </recommendedName>
</protein>
<dbReference type="EMBL" id="JADCNM010000009">
    <property type="protein sequence ID" value="KAG0468050.1"/>
    <property type="molecule type" value="Genomic_DNA"/>
</dbReference>
<evidence type="ECO:0000256" key="4">
    <source>
        <dbReference type="ARBA" id="ARBA00023242"/>
    </source>
</evidence>
<feature type="region of interest" description="Disordered" evidence="5">
    <location>
        <begin position="1"/>
        <end position="20"/>
    </location>
</feature>
<dbReference type="InterPro" id="IPR007811">
    <property type="entry name" value="RPC4"/>
</dbReference>
<dbReference type="GO" id="GO:0042797">
    <property type="term" value="P:tRNA transcription by RNA polymerase III"/>
    <property type="evidence" value="ECO:0007669"/>
    <property type="project" value="TreeGrafter"/>
</dbReference>
<keyword evidence="4" id="KW-0539">Nucleus</keyword>
<dbReference type="PANTHER" id="PTHR13408">
    <property type="entry name" value="DNA-DIRECTED RNA POLYMERASE III"/>
    <property type="match status" value="1"/>
</dbReference>
<evidence type="ECO:0000313" key="7">
    <source>
        <dbReference type="Proteomes" id="UP000639772"/>
    </source>
</evidence>
<dbReference type="Pfam" id="PF05132">
    <property type="entry name" value="RNA_pol_Rpc4"/>
    <property type="match status" value="1"/>
</dbReference>
<evidence type="ECO:0000256" key="2">
    <source>
        <dbReference type="ARBA" id="ARBA00022478"/>
    </source>
</evidence>
<evidence type="ECO:0000313" key="6">
    <source>
        <dbReference type="EMBL" id="KAG0468050.1"/>
    </source>
</evidence>
<evidence type="ECO:0000256" key="3">
    <source>
        <dbReference type="ARBA" id="ARBA00023163"/>
    </source>
</evidence>
<proteinExistence type="predicted"/>
<comment type="subcellular location">
    <subcellularLocation>
        <location evidence="1">Nucleus</location>
    </subcellularLocation>
</comment>
<comment type="caution">
    <text evidence="6">The sequence shown here is derived from an EMBL/GenBank/DDBJ whole genome shotgun (WGS) entry which is preliminary data.</text>
</comment>
<dbReference type="AlphaFoldDB" id="A0A835Q7W1"/>
<evidence type="ECO:0000256" key="1">
    <source>
        <dbReference type="ARBA" id="ARBA00004123"/>
    </source>
</evidence>
<name>A0A835Q7W1_VANPL</name>
<reference evidence="6 7" key="1">
    <citation type="journal article" date="2020" name="Nat. Food">
        <title>A phased Vanilla planifolia genome enables genetic improvement of flavour and production.</title>
        <authorList>
            <person name="Hasing T."/>
            <person name="Tang H."/>
            <person name="Brym M."/>
            <person name="Khazi F."/>
            <person name="Huang T."/>
            <person name="Chambers A.H."/>
        </authorList>
    </citation>
    <scope>NUCLEOTIDE SEQUENCE [LARGE SCALE GENOMIC DNA]</scope>
    <source>
        <tissue evidence="6">Leaf</tissue>
    </source>
</reference>
<sequence>MKNESGSGSGPPTRKWKFAPKVPTCRKGKPALVKKELSEIKDDIVDKDLLAKLKSTESQDHYGRMFKAERKATPAEVTFGHGNLSTQLRSYGTPKDCKFDDSGLPQAKEYVEPWDYGHSHYPVMLPMRRPYSGDPEILDKMEFGEPGRENLSVNENLINAAQKLGLMETSDEPKMVFLQFPTRLPSVKPSDEEKVPGNKTTGASCRGCKLKDFPAGSMGKLLVYKSGKVKMKLGDVLFDVSPGADHLFAEQIVAVNAEEKQFCVLGELNTHAVVTPDVDSMLEALDVLDE</sequence>
<accession>A0A835Q7W1</accession>
<dbReference type="GO" id="GO:0005666">
    <property type="term" value="C:RNA polymerase III complex"/>
    <property type="evidence" value="ECO:0007669"/>
    <property type="project" value="InterPro"/>
</dbReference>